<evidence type="ECO:0000313" key="1">
    <source>
        <dbReference type="EMBL" id="HIQ91049.1"/>
    </source>
</evidence>
<reference evidence="1" key="1">
    <citation type="submission" date="2020-10" db="EMBL/GenBank/DDBJ databases">
        <authorList>
            <person name="Gilroy R."/>
        </authorList>
    </citation>
    <scope>NUCLEOTIDE SEQUENCE</scope>
    <source>
        <strain evidence="1">CHK147-3167</strain>
    </source>
</reference>
<organism evidence="1 2">
    <name type="scientific">Candidatus Coprosoma intestinipullorum</name>
    <dbReference type="NCBI Taxonomy" id="2840752"/>
    <lineage>
        <taxon>Bacteria</taxon>
        <taxon>Bacillati</taxon>
        <taxon>Bacillota</taxon>
        <taxon>Bacillota incertae sedis</taxon>
        <taxon>Candidatus Coprosoma</taxon>
    </lineage>
</organism>
<dbReference type="AlphaFoldDB" id="A0A9D0ZR08"/>
<reference evidence="1" key="2">
    <citation type="journal article" date="2021" name="PeerJ">
        <title>Extensive microbial diversity within the chicken gut microbiome revealed by metagenomics and culture.</title>
        <authorList>
            <person name="Gilroy R."/>
            <person name="Ravi A."/>
            <person name="Getino M."/>
            <person name="Pursley I."/>
            <person name="Horton D.L."/>
            <person name="Alikhan N.F."/>
            <person name="Baker D."/>
            <person name="Gharbi K."/>
            <person name="Hall N."/>
            <person name="Watson M."/>
            <person name="Adriaenssens E.M."/>
            <person name="Foster-Nyarko E."/>
            <person name="Jarju S."/>
            <person name="Secka A."/>
            <person name="Antonio M."/>
            <person name="Oren A."/>
            <person name="Chaudhuri R.R."/>
            <person name="La Ragione R."/>
            <person name="Hildebrand F."/>
            <person name="Pallen M.J."/>
        </authorList>
    </citation>
    <scope>NUCLEOTIDE SEQUENCE</scope>
    <source>
        <strain evidence="1">CHK147-3167</strain>
    </source>
</reference>
<dbReference type="Proteomes" id="UP000886786">
    <property type="component" value="Unassembled WGS sequence"/>
</dbReference>
<comment type="caution">
    <text evidence="1">The sequence shown here is derived from an EMBL/GenBank/DDBJ whole genome shotgun (WGS) entry which is preliminary data.</text>
</comment>
<evidence type="ECO:0000313" key="2">
    <source>
        <dbReference type="Proteomes" id="UP000886786"/>
    </source>
</evidence>
<gene>
    <name evidence="1" type="ORF">IAB27_05450</name>
</gene>
<protein>
    <submittedName>
        <fullName evidence="1">Uncharacterized protein</fullName>
    </submittedName>
</protein>
<sequence>MLKICRLNNEKPNLYLISKEENYFVENEKDLKQKLLSDNNYVQNLSNGEKFQIIREVLSDDPESLSKFMNTSFVKKIKTQK</sequence>
<dbReference type="EMBL" id="DVFV01000096">
    <property type="protein sequence ID" value="HIQ91049.1"/>
    <property type="molecule type" value="Genomic_DNA"/>
</dbReference>
<accession>A0A9D0ZR08</accession>
<proteinExistence type="predicted"/>
<name>A0A9D0ZR08_9FIRM</name>